<dbReference type="AlphaFoldDB" id="A0A1H7IVZ6"/>
<comment type="similarity">
    <text evidence="1">Belongs to the membrane fusion protein (MFP) (TC 8.A.1) family.</text>
</comment>
<dbReference type="EMBL" id="FOAF01000001">
    <property type="protein sequence ID" value="SEK65857.1"/>
    <property type="molecule type" value="Genomic_DNA"/>
</dbReference>
<dbReference type="InterPro" id="IPR006143">
    <property type="entry name" value="RND_pump_MFP"/>
</dbReference>
<dbReference type="GO" id="GO:0022857">
    <property type="term" value="F:transmembrane transporter activity"/>
    <property type="evidence" value="ECO:0007669"/>
    <property type="project" value="InterPro"/>
</dbReference>
<dbReference type="NCBIfam" id="TIGR01730">
    <property type="entry name" value="RND_mfp"/>
    <property type="match status" value="1"/>
</dbReference>
<evidence type="ECO:0000259" key="4">
    <source>
        <dbReference type="Pfam" id="PF25917"/>
    </source>
</evidence>
<evidence type="ECO:0000313" key="6">
    <source>
        <dbReference type="Proteomes" id="UP000199421"/>
    </source>
</evidence>
<dbReference type="PROSITE" id="PS51257">
    <property type="entry name" value="PROKAR_LIPOPROTEIN"/>
    <property type="match status" value="1"/>
</dbReference>
<dbReference type="PANTHER" id="PTHR30097">
    <property type="entry name" value="CATION EFFLUX SYSTEM PROTEIN CUSB"/>
    <property type="match status" value="1"/>
</dbReference>
<dbReference type="SUPFAM" id="SSF111369">
    <property type="entry name" value="HlyD-like secretion proteins"/>
    <property type="match status" value="1"/>
</dbReference>
<protein>
    <submittedName>
        <fullName evidence="5">RND family efflux transporter, MFP subunit</fullName>
    </submittedName>
</protein>
<accession>A0A1H7IVZ6</accession>
<keyword evidence="2" id="KW-0813">Transport</keyword>
<dbReference type="PANTHER" id="PTHR30097:SF4">
    <property type="entry name" value="SLR6042 PROTEIN"/>
    <property type="match status" value="1"/>
</dbReference>
<dbReference type="Pfam" id="PF25917">
    <property type="entry name" value="BSH_RND"/>
    <property type="match status" value="1"/>
</dbReference>
<sequence>MISSIKDINMKTIAIMGCFFMIPFLISCQLSTADKENKKSPKETSPIAETTHTDTTEQQEDISIYEDQLKAIDGKIGLIERKNLKNGLQAVGFIRVHNQDKASVTSLYGGRIQAIYISPGAIVRKGQLLATLVNPQIISLQEEYLTLINNLDLTKIELERQDELMRGNAGALKNYQNIKSQFTQQKIRKASIQKQLALAGINANKLTAENIRATISLVAPISGTISNIQMEIGGNADAGAVMANIINNAEVDLDIYIYEKDIDKVRVGQEVTFSLSNNPSKIGQAIVDKVGSSFEGENKAIAIHARIVENKNGLIDGMGVNVVVGTGSQLVSAIPTEGIVNKEGKNYLFYVAKQKVNRRENKTVIEYIFKRAQIKKGVSSLGYTQVIPLDPIPNNVKVATSGAVFIQAKMDGGNTHSH</sequence>
<dbReference type="InterPro" id="IPR058625">
    <property type="entry name" value="MdtA-like_BSH"/>
</dbReference>
<dbReference type="InterPro" id="IPR051909">
    <property type="entry name" value="MFP_Cation_Efflux"/>
</dbReference>
<dbReference type="Proteomes" id="UP000199421">
    <property type="component" value="Unassembled WGS sequence"/>
</dbReference>
<dbReference type="STRING" id="407022.SAMN05661044_00831"/>
<dbReference type="OrthoDB" id="9814657at2"/>
<evidence type="ECO:0000256" key="1">
    <source>
        <dbReference type="ARBA" id="ARBA00009477"/>
    </source>
</evidence>
<reference evidence="6" key="1">
    <citation type="submission" date="2016-10" db="EMBL/GenBank/DDBJ databases">
        <authorList>
            <person name="Varghese N."/>
            <person name="Submissions S."/>
        </authorList>
    </citation>
    <scope>NUCLEOTIDE SEQUENCE [LARGE SCALE GENOMIC DNA]</scope>
    <source>
        <strain evidence="6">DSM 18733</strain>
    </source>
</reference>
<dbReference type="Gene3D" id="2.40.50.100">
    <property type="match status" value="1"/>
</dbReference>
<evidence type="ECO:0000256" key="3">
    <source>
        <dbReference type="SAM" id="MobiDB-lite"/>
    </source>
</evidence>
<feature type="domain" description="Multidrug resistance protein MdtA-like barrel-sandwich hybrid" evidence="4">
    <location>
        <begin position="101"/>
        <end position="246"/>
    </location>
</feature>
<name>A0A1H7IVZ6_OLID1</name>
<gene>
    <name evidence="5" type="ORF">SAMN05661044_00831</name>
</gene>
<keyword evidence="6" id="KW-1185">Reference proteome</keyword>
<dbReference type="GO" id="GO:0060003">
    <property type="term" value="P:copper ion export"/>
    <property type="evidence" value="ECO:0007669"/>
    <property type="project" value="TreeGrafter"/>
</dbReference>
<organism evidence="5 6">
    <name type="scientific">Olivibacter domesticus</name>
    <name type="common">Pseudosphingobacterium domesticum</name>
    <dbReference type="NCBI Taxonomy" id="407022"/>
    <lineage>
        <taxon>Bacteria</taxon>
        <taxon>Pseudomonadati</taxon>
        <taxon>Bacteroidota</taxon>
        <taxon>Sphingobacteriia</taxon>
        <taxon>Sphingobacteriales</taxon>
        <taxon>Sphingobacteriaceae</taxon>
        <taxon>Olivibacter</taxon>
    </lineage>
</organism>
<evidence type="ECO:0000313" key="5">
    <source>
        <dbReference type="EMBL" id="SEK65857.1"/>
    </source>
</evidence>
<dbReference type="GO" id="GO:0016020">
    <property type="term" value="C:membrane"/>
    <property type="evidence" value="ECO:0007669"/>
    <property type="project" value="InterPro"/>
</dbReference>
<evidence type="ECO:0000256" key="2">
    <source>
        <dbReference type="ARBA" id="ARBA00022448"/>
    </source>
</evidence>
<dbReference type="GO" id="GO:0015679">
    <property type="term" value="P:plasma membrane copper ion transport"/>
    <property type="evidence" value="ECO:0007669"/>
    <property type="project" value="TreeGrafter"/>
</dbReference>
<dbReference type="GO" id="GO:0030313">
    <property type="term" value="C:cell envelope"/>
    <property type="evidence" value="ECO:0007669"/>
    <property type="project" value="TreeGrafter"/>
</dbReference>
<feature type="region of interest" description="Disordered" evidence="3">
    <location>
        <begin position="36"/>
        <end position="58"/>
    </location>
</feature>
<proteinExistence type="inferred from homology"/>
<dbReference type="Gene3D" id="2.40.30.170">
    <property type="match status" value="1"/>
</dbReference>